<dbReference type="AlphaFoldDB" id="A0A2N0B3E2"/>
<dbReference type="SUPFAM" id="SSF51735">
    <property type="entry name" value="NAD(P)-binding Rossmann-fold domains"/>
    <property type="match status" value="1"/>
</dbReference>
<accession>A0A2N0B3E2</accession>
<organism evidence="2">
    <name type="scientific">Leptospira ellisii</name>
    <dbReference type="NCBI Taxonomy" id="2023197"/>
    <lineage>
        <taxon>Bacteria</taxon>
        <taxon>Pseudomonadati</taxon>
        <taxon>Spirochaetota</taxon>
        <taxon>Spirochaetia</taxon>
        <taxon>Leptospirales</taxon>
        <taxon>Leptospiraceae</taxon>
        <taxon>Leptospira</taxon>
    </lineage>
</organism>
<accession>A0A2N0BJT3</accession>
<dbReference type="OrthoDB" id="2043779at2"/>
<sequence>MEDRKIAVIGAGQLGSRHLQSLAVLDRDFQLFAVDPNIQNLELAQGVYEKSRSNSSPSLRLADSLADLPRRLDVVILASSSKPRIGILRELERLKFEPKYAVLEKVLFPNRAEYEEAGNLFSSMGTSAWVNCNKMINSPFFNVVKEKKKEDPHSKLHLEISGSDWGLACNSIHFIDVFADLCGTNRITLDNSGLDKIVFPSKRPGYIELSGVLSGVSENGDGIRILDEKGKGLPLSIDIRFGRNSIEAKQNSDRYEVTDSSNQKLNYPILYQSQLTSEIVGSLIATGDCKLPGYDWNASLHLSLLSSFIDHLESLGFNDPLYECPIT</sequence>
<dbReference type="Proteomes" id="UP000232122">
    <property type="component" value="Unassembled WGS sequence"/>
</dbReference>
<reference evidence="1" key="3">
    <citation type="submission" date="2023-10" db="EMBL/GenBank/DDBJ databases">
        <authorList>
            <person name="Picardeau M."/>
            <person name="Thibeaux R."/>
        </authorList>
    </citation>
    <scope>NUCLEOTIDE SEQUENCE</scope>
    <source>
        <strain evidence="1">ATI7-C-A5</strain>
    </source>
</reference>
<dbReference type="EMBL" id="NPEF01000403">
    <property type="protein sequence ID" value="PJZ91033.1"/>
    <property type="molecule type" value="Genomic_DNA"/>
</dbReference>
<evidence type="ECO:0000313" key="2">
    <source>
        <dbReference type="EMBL" id="PJZ91033.1"/>
    </source>
</evidence>
<gene>
    <name evidence="1" type="ORF">CH379_014730</name>
    <name evidence="2" type="ORF">CH379_20945</name>
</gene>
<keyword evidence="3" id="KW-1185">Reference proteome</keyword>
<reference evidence="2" key="1">
    <citation type="submission" date="2017-07" db="EMBL/GenBank/DDBJ databases">
        <title>Leptospira spp. isolated from tropical soils.</title>
        <authorList>
            <person name="Thibeaux R."/>
            <person name="Iraola G."/>
            <person name="Ferres I."/>
            <person name="Bierque E."/>
            <person name="Girault D."/>
            <person name="Soupe-Gilbert M.-E."/>
            <person name="Picardeau M."/>
            <person name="Goarant C."/>
        </authorList>
    </citation>
    <scope>NUCLEOTIDE SEQUENCE [LARGE SCALE GENOMIC DNA]</scope>
    <source>
        <strain evidence="2">ATI7-C-A5</strain>
    </source>
</reference>
<dbReference type="EMBL" id="NPEF02000017">
    <property type="protein sequence ID" value="MDV6236882.1"/>
    <property type="molecule type" value="Genomic_DNA"/>
</dbReference>
<proteinExistence type="predicted"/>
<evidence type="ECO:0008006" key="4">
    <source>
        <dbReference type="Google" id="ProtNLM"/>
    </source>
</evidence>
<dbReference type="Gene3D" id="3.40.50.720">
    <property type="entry name" value="NAD(P)-binding Rossmann-like Domain"/>
    <property type="match status" value="1"/>
</dbReference>
<evidence type="ECO:0000313" key="3">
    <source>
        <dbReference type="Proteomes" id="UP000232122"/>
    </source>
</evidence>
<protein>
    <recommendedName>
        <fullName evidence="4">Gfo/Idh/MocA-like oxidoreductase N-terminal domain-containing protein</fullName>
    </recommendedName>
</protein>
<dbReference type="RefSeq" id="WP_100747319.1">
    <property type="nucleotide sequence ID" value="NZ_NPEF02000017.1"/>
</dbReference>
<name>A0A2N0B3E2_9LEPT</name>
<reference evidence="1 3" key="2">
    <citation type="journal article" date="2018" name="Microb. Genom.">
        <title>Deciphering the unexplored Leptospira diversity from soils uncovers genomic evolution to virulence.</title>
        <authorList>
            <person name="Thibeaux R."/>
            <person name="Iraola G."/>
            <person name="Ferres I."/>
            <person name="Bierque E."/>
            <person name="Girault D."/>
            <person name="Soupe-Gilbert M.E."/>
            <person name="Picardeau M."/>
            <person name="Goarant C."/>
        </authorList>
    </citation>
    <scope>NUCLEOTIDE SEQUENCE [LARGE SCALE GENOMIC DNA]</scope>
    <source>
        <strain evidence="1 3">ATI7-C-A5</strain>
    </source>
</reference>
<comment type="caution">
    <text evidence="2">The sequence shown here is derived from an EMBL/GenBank/DDBJ whole genome shotgun (WGS) entry which is preliminary data.</text>
</comment>
<evidence type="ECO:0000313" key="1">
    <source>
        <dbReference type="EMBL" id="MDV6236882.1"/>
    </source>
</evidence>
<dbReference type="InterPro" id="IPR036291">
    <property type="entry name" value="NAD(P)-bd_dom_sf"/>
</dbReference>